<gene>
    <name evidence="18" type="primary">pepN</name>
    <name evidence="18" type="ORF">I2501_24915</name>
</gene>
<dbReference type="InterPro" id="IPR050344">
    <property type="entry name" value="Peptidase_M1_aminopeptidases"/>
</dbReference>
<dbReference type="CDD" id="cd09602">
    <property type="entry name" value="M1_APN"/>
    <property type="match status" value="1"/>
</dbReference>
<dbReference type="InterPro" id="IPR001930">
    <property type="entry name" value="Peptidase_M1"/>
</dbReference>
<evidence type="ECO:0000256" key="6">
    <source>
        <dbReference type="ARBA" id="ARBA00022438"/>
    </source>
</evidence>
<evidence type="ECO:0000256" key="2">
    <source>
        <dbReference type="ARBA" id="ARBA00001947"/>
    </source>
</evidence>
<dbReference type="GO" id="GO:0042277">
    <property type="term" value="F:peptide binding"/>
    <property type="evidence" value="ECO:0007669"/>
    <property type="project" value="TreeGrafter"/>
</dbReference>
<dbReference type="Gene3D" id="1.10.390.10">
    <property type="entry name" value="Neutral Protease Domain 2"/>
    <property type="match status" value="1"/>
</dbReference>
<comment type="similarity">
    <text evidence="3">Belongs to the peptidase M1 family.</text>
</comment>
<evidence type="ECO:0000256" key="11">
    <source>
        <dbReference type="ARBA" id="ARBA00023049"/>
    </source>
</evidence>
<keyword evidence="9 18" id="KW-0378">Hydrolase</keyword>
<evidence type="ECO:0000313" key="19">
    <source>
        <dbReference type="Proteomes" id="UP000657385"/>
    </source>
</evidence>
<dbReference type="PRINTS" id="PR00756">
    <property type="entry name" value="ALADIPTASE"/>
</dbReference>
<evidence type="ECO:0000256" key="3">
    <source>
        <dbReference type="ARBA" id="ARBA00010136"/>
    </source>
</evidence>
<dbReference type="SUPFAM" id="SSF63737">
    <property type="entry name" value="Leukotriene A4 hydrolase N-terminal domain"/>
    <property type="match status" value="1"/>
</dbReference>
<dbReference type="NCBIfam" id="TIGR02412">
    <property type="entry name" value="pepN_strep_liv"/>
    <property type="match status" value="1"/>
</dbReference>
<dbReference type="Pfam" id="PF11838">
    <property type="entry name" value="ERAP1_C"/>
    <property type="match status" value="1"/>
</dbReference>
<dbReference type="EMBL" id="JADPRT010000011">
    <property type="protein sequence ID" value="MBF9071264.1"/>
    <property type="molecule type" value="Genomic_DNA"/>
</dbReference>
<keyword evidence="19" id="KW-1185">Reference proteome</keyword>
<evidence type="ECO:0000256" key="8">
    <source>
        <dbReference type="ARBA" id="ARBA00022723"/>
    </source>
</evidence>
<feature type="domain" description="Aminopeptidase N-like N-terminal" evidence="17">
    <location>
        <begin position="119"/>
        <end position="191"/>
    </location>
</feature>
<dbReference type="GO" id="GO:0016285">
    <property type="term" value="F:alanyl aminopeptidase activity"/>
    <property type="evidence" value="ECO:0007669"/>
    <property type="project" value="UniProtKB-EC"/>
</dbReference>
<dbReference type="InterPro" id="IPR045357">
    <property type="entry name" value="Aminopeptidase_N-like_N"/>
</dbReference>
<keyword evidence="7" id="KW-0645">Protease</keyword>
<evidence type="ECO:0000256" key="4">
    <source>
        <dbReference type="ARBA" id="ARBA00012564"/>
    </source>
</evidence>
<dbReference type="InterPro" id="IPR027268">
    <property type="entry name" value="Peptidase_M4/M1_CTD_sf"/>
</dbReference>
<comment type="cofactor">
    <cofactor evidence="2">
        <name>Zn(2+)</name>
        <dbReference type="ChEBI" id="CHEBI:29105"/>
    </cofactor>
</comment>
<feature type="region of interest" description="Disordered" evidence="14">
    <location>
        <begin position="835"/>
        <end position="856"/>
    </location>
</feature>
<evidence type="ECO:0000259" key="16">
    <source>
        <dbReference type="Pfam" id="PF11838"/>
    </source>
</evidence>
<feature type="domain" description="ERAP1-like C-terminal" evidence="16">
    <location>
        <begin position="515"/>
        <end position="829"/>
    </location>
</feature>
<accession>A0A931B521</accession>
<evidence type="ECO:0000313" key="18">
    <source>
        <dbReference type="EMBL" id="MBF9071264.1"/>
    </source>
</evidence>
<dbReference type="InterPro" id="IPR014782">
    <property type="entry name" value="Peptidase_M1_dom"/>
</dbReference>
<evidence type="ECO:0000256" key="12">
    <source>
        <dbReference type="ARBA" id="ARBA00029811"/>
    </source>
</evidence>
<dbReference type="GO" id="GO:0043171">
    <property type="term" value="P:peptide catabolic process"/>
    <property type="evidence" value="ECO:0007669"/>
    <property type="project" value="TreeGrafter"/>
</dbReference>
<dbReference type="GO" id="GO:0016020">
    <property type="term" value="C:membrane"/>
    <property type="evidence" value="ECO:0007669"/>
    <property type="project" value="TreeGrafter"/>
</dbReference>
<sequence>MIPMSAALTRAEAEVRRRLLDVRCVSVELDLTVGEDVFRSVTVINFSCRTPGAATFVDVKPALLRRVLLNGRELDPGALDGGRFPLTDLADDNELLVDADMAFSRTGEGMHRFVDPADGEVYVYTQSFLDDGPRVFAAFDQPDLKAPYQVSVTAPSSWTVVANASGTREELAEGHATRTSFAPTAAISSYLVAVVAGPLHSVLSEHDGIPLGLHCRRSLAPYLDADAEELLTVTRQCFDAYHGLFRQRYPFGGYDQCFVPEFNVGAMENPGCVTLRDTFLFRSAVPETEREHRAIVVAHEMAHMWFGDLVTMRWWDDLWLNESFAEYMGFRVVADATRFGTAAWTGFASTKAWGRDADQRPSTHPVAPESVSDTAEALQNFDGISYAKGAAALRQLAAWLGDEAFFAGVNRHFEAHAFGNATLDDLLQSLAGTSGRDVHAWAERWLRTTGLDTLRPADGVLQQRSADGQLRPHLITVAGYDRLPDGTLMLRQRTPLELVPGEPALLPEQRTELLVPDDTDLAFAKIRLDEKSWETVRESLGHVPDVLARAVLWNSARDQVRDGELPASEFVELVAAHLPGESSVHLVQDVLAFAGGGCADHYLPPERRAWALTRLAEVCRSMLRRTEGDPAASGLRLVAVRGLIDAASTSVEQAELRGWLDDGAVPGGPELDPALRWQLLLRLCVLGAAGEAEIVAEVDRDPSATSAEGAARCRAALPERDGKLAAWDAVFGGDLSNYLLRATIDGIWQPEQAELLDELGLPERFFADAAAVAERRGPAIARALTTASGFPGHAASPEVLAVGEQYLSRDDLGAALRRGLSDRLDDMRRAVRSRALERDAGEPEEIAVDTAAKEGE</sequence>
<dbReference type="Pfam" id="PF17900">
    <property type="entry name" value="Peptidase_M1_N"/>
    <property type="match status" value="1"/>
</dbReference>
<evidence type="ECO:0000259" key="15">
    <source>
        <dbReference type="Pfam" id="PF01433"/>
    </source>
</evidence>
<dbReference type="InterPro" id="IPR042097">
    <property type="entry name" value="Aminopeptidase_N-like_N_sf"/>
</dbReference>
<keyword evidence="8" id="KW-0479">Metal-binding</keyword>
<proteinExistence type="inferred from homology"/>
<dbReference type="Pfam" id="PF01433">
    <property type="entry name" value="Peptidase_M1"/>
    <property type="match status" value="1"/>
</dbReference>
<dbReference type="GO" id="GO:0070006">
    <property type="term" value="F:metalloaminopeptidase activity"/>
    <property type="evidence" value="ECO:0007669"/>
    <property type="project" value="TreeGrafter"/>
</dbReference>
<evidence type="ECO:0000256" key="10">
    <source>
        <dbReference type="ARBA" id="ARBA00022833"/>
    </source>
</evidence>
<dbReference type="GO" id="GO:0006508">
    <property type="term" value="P:proteolysis"/>
    <property type="evidence" value="ECO:0007669"/>
    <property type="project" value="UniProtKB-KW"/>
</dbReference>
<dbReference type="GO" id="GO:0008270">
    <property type="term" value="F:zinc ion binding"/>
    <property type="evidence" value="ECO:0007669"/>
    <property type="project" value="InterPro"/>
</dbReference>
<dbReference type="PANTHER" id="PTHR11533:SF174">
    <property type="entry name" value="PUROMYCIN-SENSITIVE AMINOPEPTIDASE-RELATED"/>
    <property type="match status" value="1"/>
</dbReference>
<dbReference type="PANTHER" id="PTHR11533">
    <property type="entry name" value="PROTEASE M1 ZINC METALLOPROTEASE"/>
    <property type="match status" value="1"/>
</dbReference>
<dbReference type="Gene3D" id="2.60.40.1730">
    <property type="entry name" value="tricorn interacting facor f3 domain"/>
    <property type="match status" value="1"/>
</dbReference>
<dbReference type="InterPro" id="IPR024571">
    <property type="entry name" value="ERAP1-like_C_dom"/>
</dbReference>
<evidence type="ECO:0000259" key="17">
    <source>
        <dbReference type="Pfam" id="PF17900"/>
    </source>
</evidence>
<evidence type="ECO:0000256" key="14">
    <source>
        <dbReference type="SAM" id="MobiDB-lite"/>
    </source>
</evidence>
<keyword evidence="10" id="KW-0862">Zinc</keyword>
<keyword evidence="11" id="KW-0482">Metalloprotease</keyword>
<evidence type="ECO:0000256" key="5">
    <source>
        <dbReference type="ARBA" id="ARBA00015611"/>
    </source>
</evidence>
<dbReference type="InterPro" id="IPR012778">
    <property type="entry name" value="Pept_M1_aminopeptidase"/>
</dbReference>
<reference evidence="18" key="1">
    <citation type="submission" date="2020-11" db="EMBL/GenBank/DDBJ databases">
        <title>Isolation and identification of active actinomycetes.</title>
        <authorList>
            <person name="Yu B."/>
        </authorList>
    </citation>
    <scope>NUCLEOTIDE SEQUENCE</scope>
    <source>
        <strain evidence="18">NEAU-YB345</strain>
    </source>
</reference>
<protein>
    <recommendedName>
        <fullName evidence="5">Aminopeptidase N</fullName>
        <ecNumber evidence="4">3.4.11.2</ecNumber>
    </recommendedName>
    <alternativeName>
        <fullName evidence="12">Alanine aminopeptidase</fullName>
    </alternativeName>
    <alternativeName>
        <fullName evidence="13">Lysyl aminopeptidase</fullName>
    </alternativeName>
</protein>
<name>A0A931B521_9ACTN</name>
<dbReference type="AlphaFoldDB" id="A0A931B521"/>
<feature type="domain" description="Peptidase M1 membrane alanine aminopeptidase" evidence="15">
    <location>
        <begin position="232"/>
        <end position="445"/>
    </location>
</feature>
<dbReference type="SUPFAM" id="SSF55486">
    <property type="entry name" value="Metalloproteases ('zincins'), catalytic domain"/>
    <property type="match status" value="1"/>
</dbReference>
<comment type="caution">
    <text evidence="18">The sequence shown here is derived from an EMBL/GenBank/DDBJ whole genome shotgun (WGS) entry which is preliminary data.</text>
</comment>
<evidence type="ECO:0000256" key="7">
    <source>
        <dbReference type="ARBA" id="ARBA00022670"/>
    </source>
</evidence>
<comment type="catalytic activity">
    <reaction evidence="1">
        <text>Release of an N-terminal amino acid, Xaa-|-Yaa- from a peptide, amide or arylamide. Xaa is preferably Ala, but may be most amino acids including Pro (slow action). When a terminal hydrophobic residue is followed by a prolyl residue, the two may be released as an intact Xaa-Pro dipeptide.</text>
        <dbReference type="EC" id="3.4.11.2"/>
    </reaction>
</comment>
<dbReference type="GO" id="GO:0005615">
    <property type="term" value="C:extracellular space"/>
    <property type="evidence" value="ECO:0007669"/>
    <property type="project" value="TreeGrafter"/>
</dbReference>
<dbReference type="GO" id="GO:0005737">
    <property type="term" value="C:cytoplasm"/>
    <property type="evidence" value="ECO:0007669"/>
    <property type="project" value="TreeGrafter"/>
</dbReference>
<organism evidence="18 19">
    <name type="scientific">Streptacidiphilus fuscans</name>
    <dbReference type="NCBI Taxonomy" id="2789292"/>
    <lineage>
        <taxon>Bacteria</taxon>
        <taxon>Bacillati</taxon>
        <taxon>Actinomycetota</taxon>
        <taxon>Actinomycetes</taxon>
        <taxon>Kitasatosporales</taxon>
        <taxon>Streptomycetaceae</taxon>
        <taxon>Streptacidiphilus</taxon>
    </lineage>
</organism>
<evidence type="ECO:0000256" key="13">
    <source>
        <dbReference type="ARBA" id="ARBA00031533"/>
    </source>
</evidence>
<dbReference type="Proteomes" id="UP000657385">
    <property type="component" value="Unassembled WGS sequence"/>
</dbReference>
<keyword evidence="6 18" id="KW-0031">Aminopeptidase</keyword>
<dbReference type="EC" id="3.4.11.2" evidence="4"/>
<evidence type="ECO:0000256" key="9">
    <source>
        <dbReference type="ARBA" id="ARBA00022801"/>
    </source>
</evidence>
<evidence type="ECO:0000256" key="1">
    <source>
        <dbReference type="ARBA" id="ARBA00000098"/>
    </source>
</evidence>